<reference evidence="1" key="1">
    <citation type="submission" date="2023-03" db="EMBL/GenBank/DDBJ databases">
        <title>Chromosome-level genomes of two armyworms, Mythimna separata and Mythimna loreyi, provide insights into the biosynthesis and reception of sex pheromones.</title>
        <authorList>
            <person name="Zhao H."/>
        </authorList>
    </citation>
    <scope>NUCLEOTIDE SEQUENCE</scope>
    <source>
        <strain evidence="1">BeijingLab</strain>
    </source>
</reference>
<evidence type="ECO:0000313" key="2">
    <source>
        <dbReference type="Proteomes" id="UP001231649"/>
    </source>
</evidence>
<dbReference type="Proteomes" id="UP001231649">
    <property type="component" value="Chromosome 1"/>
</dbReference>
<dbReference type="EMBL" id="CM056777">
    <property type="protein sequence ID" value="KAJ8737527.1"/>
    <property type="molecule type" value="Genomic_DNA"/>
</dbReference>
<keyword evidence="2" id="KW-1185">Reference proteome</keyword>
<organism evidence="1 2">
    <name type="scientific">Mythimna loreyi</name>
    <dbReference type="NCBI Taxonomy" id="667449"/>
    <lineage>
        <taxon>Eukaryota</taxon>
        <taxon>Metazoa</taxon>
        <taxon>Ecdysozoa</taxon>
        <taxon>Arthropoda</taxon>
        <taxon>Hexapoda</taxon>
        <taxon>Insecta</taxon>
        <taxon>Pterygota</taxon>
        <taxon>Neoptera</taxon>
        <taxon>Endopterygota</taxon>
        <taxon>Lepidoptera</taxon>
        <taxon>Glossata</taxon>
        <taxon>Ditrysia</taxon>
        <taxon>Noctuoidea</taxon>
        <taxon>Noctuidae</taxon>
        <taxon>Noctuinae</taxon>
        <taxon>Hadenini</taxon>
        <taxon>Mythimna</taxon>
    </lineage>
</organism>
<protein>
    <submittedName>
        <fullName evidence="1">Uncharacterized protein</fullName>
    </submittedName>
</protein>
<accession>A0ACC2RBD1</accession>
<comment type="caution">
    <text evidence="1">The sequence shown here is derived from an EMBL/GenBank/DDBJ whole genome shotgun (WGS) entry which is preliminary data.</text>
</comment>
<name>A0ACC2RBD1_9NEOP</name>
<gene>
    <name evidence="1" type="ORF">PYW08_000122</name>
</gene>
<sequence length="368" mass="41101">MDYPKSRKFSSHLVLTAVLSGGITITLAIIYMFLSIMAIIFRFTECTIPTTTSSYFWTVITAAYIREGKNCGATDFDITPAYTVFILAVITLTVSVLCLVSACVLIATMKDEGMSRYLTMVVTAYIGTNVASLIVDLTTAAHFGIDHSTLTSKMEATANTTFDEIYVIEVLRQGALILMSVGLKGYVILVINWILIILLIVYLFEHRKLLKTAEHSIHKMGALNAFDQPRRPDDSNWATNSNPREPETFSPFARGPQVNNGFRDGESDRGARRSPMRTDTHYSNRSDDRSDSWQRGQPSLAQQRPFSYLEDFNRPPVVPARPPPSPAVEAPWTHRDPWQQPQGPPVPAPDYSPQPRRLKSALKPGGQW</sequence>
<evidence type="ECO:0000313" key="1">
    <source>
        <dbReference type="EMBL" id="KAJ8737527.1"/>
    </source>
</evidence>
<proteinExistence type="predicted"/>